<keyword evidence="8" id="KW-1185">Reference proteome</keyword>
<feature type="domain" description="Apple" evidence="6">
    <location>
        <begin position="325"/>
        <end position="406"/>
    </location>
</feature>
<dbReference type="Gene3D" id="2.90.10.10">
    <property type="entry name" value="Bulb-type lectin domain"/>
    <property type="match status" value="1"/>
</dbReference>
<reference evidence="7 8" key="1">
    <citation type="submission" date="2022-03" db="EMBL/GenBank/DDBJ databases">
        <authorList>
            <person name="Nunn A."/>
            <person name="Chopra R."/>
            <person name="Nunn A."/>
            <person name="Contreras Garrido A."/>
        </authorList>
    </citation>
    <scope>NUCLEOTIDE SEQUENCE [LARGE SCALE GENOMIC DNA]</scope>
</reference>
<evidence type="ECO:0000256" key="4">
    <source>
        <dbReference type="SAM" id="Phobius"/>
    </source>
</evidence>
<dbReference type="AlphaFoldDB" id="A0AAU9RQF0"/>
<sequence length="500" mass="57234">SPRIKSRQIWQHLTEALIWHRILLHKQLNHQKQHDTRRRLTDQRGRNFRAWILQPQRLNLKPLLDKNGAMKIADDGNLVVVNGQNETVWSTNVPLKLNNSVALLLKTGDLVLSSNSNRSNLYWESFNNPTDTYLPDMRVRVNPSSGENRAFIPWKSENDPSPGRYSLGIDSIGTLEIVIWEGDMKKWRSGPWNSVIFTGIPVMYLARNTIHAFKLSSPPERDGSVYLTYAPLNSSDLLRFQIRFDGVLEQFRWNKSAKNWTSLLLKPSMECERYNRCGNNSLCGDSRYGNFGKCSCIDEFEQLNRNQWDGGDFSGGCKRIVPLYCGHSLLADKQDRFRVLSGMKLPDFGSVVSLKNSETCKDVCVRDCSCNAYEFESGVGCMIWKENLVDLQDYMLNGTNLYIHFADSKQNTVRFWIVVIMAPSVCILVAVFVGLRLRKSVKRRAEKIEKLGNYGMMDRLPLLQTLESATRLLRMNCEDVCTLVYYASKITQTIGHALLP</sequence>
<dbReference type="PROSITE" id="PS50927">
    <property type="entry name" value="BULB_LECTIN"/>
    <property type="match status" value="1"/>
</dbReference>
<feature type="domain" description="Bulb-type lectin" evidence="5">
    <location>
        <begin position="1"/>
        <end position="125"/>
    </location>
</feature>
<dbReference type="Pfam" id="PF00954">
    <property type="entry name" value="S_locus_glycop"/>
    <property type="match status" value="1"/>
</dbReference>
<feature type="transmembrane region" description="Helical" evidence="4">
    <location>
        <begin position="415"/>
        <end position="437"/>
    </location>
</feature>
<evidence type="ECO:0000313" key="7">
    <source>
        <dbReference type="EMBL" id="CAH2047914.1"/>
    </source>
</evidence>
<keyword evidence="3" id="KW-0325">Glycoprotein</keyword>
<gene>
    <name evidence="7" type="ORF">TAV2_LOCUS6866</name>
</gene>
<dbReference type="GO" id="GO:0048544">
    <property type="term" value="P:recognition of pollen"/>
    <property type="evidence" value="ECO:0007669"/>
    <property type="project" value="InterPro"/>
</dbReference>
<dbReference type="EMBL" id="OU466858">
    <property type="protein sequence ID" value="CAH2047914.1"/>
    <property type="molecule type" value="Genomic_DNA"/>
</dbReference>
<protein>
    <submittedName>
        <fullName evidence="7">Uncharacterized protein</fullName>
    </submittedName>
</protein>
<keyword evidence="1" id="KW-0732">Signal</keyword>
<proteinExistence type="predicted"/>
<dbReference type="SMART" id="SM00473">
    <property type="entry name" value="PAN_AP"/>
    <property type="match status" value="1"/>
</dbReference>
<dbReference type="SUPFAM" id="SSF51110">
    <property type="entry name" value="alpha-D-mannose-specific plant lectins"/>
    <property type="match status" value="1"/>
</dbReference>
<dbReference type="InterPro" id="IPR003609">
    <property type="entry name" value="Pan_app"/>
</dbReference>
<evidence type="ECO:0000256" key="1">
    <source>
        <dbReference type="ARBA" id="ARBA00022729"/>
    </source>
</evidence>
<dbReference type="PROSITE" id="PS50948">
    <property type="entry name" value="PAN"/>
    <property type="match status" value="1"/>
</dbReference>
<keyword evidence="4" id="KW-0472">Membrane</keyword>
<dbReference type="Pfam" id="PF08276">
    <property type="entry name" value="PAN_2"/>
    <property type="match status" value="1"/>
</dbReference>
<evidence type="ECO:0000313" key="8">
    <source>
        <dbReference type="Proteomes" id="UP000836841"/>
    </source>
</evidence>
<evidence type="ECO:0000256" key="2">
    <source>
        <dbReference type="ARBA" id="ARBA00023157"/>
    </source>
</evidence>
<keyword evidence="2" id="KW-1015">Disulfide bond</keyword>
<dbReference type="SMART" id="SM00108">
    <property type="entry name" value="B_lectin"/>
    <property type="match status" value="1"/>
</dbReference>
<dbReference type="Pfam" id="PF01453">
    <property type="entry name" value="B_lectin"/>
    <property type="match status" value="1"/>
</dbReference>
<keyword evidence="4" id="KW-1133">Transmembrane helix</keyword>
<organism evidence="7 8">
    <name type="scientific">Thlaspi arvense</name>
    <name type="common">Field penny-cress</name>
    <dbReference type="NCBI Taxonomy" id="13288"/>
    <lineage>
        <taxon>Eukaryota</taxon>
        <taxon>Viridiplantae</taxon>
        <taxon>Streptophyta</taxon>
        <taxon>Embryophyta</taxon>
        <taxon>Tracheophyta</taxon>
        <taxon>Spermatophyta</taxon>
        <taxon>Magnoliopsida</taxon>
        <taxon>eudicotyledons</taxon>
        <taxon>Gunneridae</taxon>
        <taxon>Pentapetalae</taxon>
        <taxon>rosids</taxon>
        <taxon>malvids</taxon>
        <taxon>Brassicales</taxon>
        <taxon>Brassicaceae</taxon>
        <taxon>Thlaspideae</taxon>
        <taxon>Thlaspi</taxon>
    </lineage>
</organism>
<evidence type="ECO:0000259" key="6">
    <source>
        <dbReference type="PROSITE" id="PS50948"/>
    </source>
</evidence>
<dbReference type="PANTHER" id="PTHR32444:SF242">
    <property type="entry name" value="G-TYPE LECTIN S-RECEPTOR-LIKE SERINE_THREONINE-PROTEIN KINASE RKS1"/>
    <property type="match status" value="1"/>
</dbReference>
<dbReference type="InterPro" id="IPR036426">
    <property type="entry name" value="Bulb-type_lectin_dom_sf"/>
</dbReference>
<dbReference type="Proteomes" id="UP000836841">
    <property type="component" value="Chromosome 2"/>
</dbReference>
<name>A0AAU9RQF0_THLAR</name>
<keyword evidence="4" id="KW-0812">Transmembrane</keyword>
<dbReference type="CDD" id="cd01098">
    <property type="entry name" value="PAN_AP_plant"/>
    <property type="match status" value="1"/>
</dbReference>
<feature type="non-terminal residue" evidence="7">
    <location>
        <position position="1"/>
    </location>
</feature>
<evidence type="ECO:0000256" key="3">
    <source>
        <dbReference type="ARBA" id="ARBA00023180"/>
    </source>
</evidence>
<dbReference type="InterPro" id="IPR000858">
    <property type="entry name" value="S_locus_glycoprot_dom"/>
</dbReference>
<accession>A0AAU9RQF0</accession>
<dbReference type="PANTHER" id="PTHR32444">
    <property type="entry name" value="BULB-TYPE LECTIN DOMAIN-CONTAINING PROTEIN"/>
    <property type="match status" value="1"/>
</dbReference>
<dbReference type="InterPro" id="IPR001480">
    <property type="entry name" value="Bulb-type_lectin_dom"/>
</dbReference>
<evidence type="ECO:0000259" key="5">
    <source>
        <dbReference type="PROSITE" id="PS50927"/>
    </source>
</evidence>